<evidence type="ECO:0000313" key="2">
    <source>
        <dbReference type="EMBL" id="GAB0177384.1"/>
    </source>
</evidence>
<dbReference type="EMBL" id="BAAFJT010000001">
    <property type="protein sequence ID" value="GAB0177384.1"/>
    <property type="molecule type" value="Genomic_DNA"/>
</dbReference>
<dbReference type="Gene3D" id="3.40.50.10140">
    <property type="entry name" value="Toll/interleukin-1 receptor homology (TIR) domain"/>
    <property type="match status" value="1"/>
</dbReference>
<evidence type="ECO:0000313" key="3">
    <source>
        <dbReference type="Proteomes" id="UP001623348"/>
    </source>
</evidence>
<reference evidence="2 3" key="1">
    <citation type="submission" date="2024-06" db="EMBL/GenBank/DDBJ databases">
        <title>The draft genome of Grus japonensis, version 3.</title>
        <authorList>
            <person name="Nabeshima K."/>
            <person name="Suzuki S."/>
            <person name="Onuma M."/>
        </authorList>
    </citation>
    <scope>NUCLEOTIDE SEQUENCE [LARGE SCALE GENOMIC DNA]</scope>
    <source>
        <strain evidence="2 3">451A</strain>
    </source>
</reference>
<dbReference type="InterPro" id="IPR035897">
    <property type="entry name" value="Toll_tir_struct_dom_sf"/>
</dbReference>
<sequence length="111" mass="12731">MSHVSPLPRLKESWIIENMVEAIQGSQKIFLVLSPDFVQSRWCLLEANLSVFPDYLERKPVIPIMLVPCFVLLNFSCLTYIDTSDVHFLDKVIIKVISTPNHEMKNATMVP</sequence>
<dbReference type="Pfam" id="PF13676">
    <property type="entry name" value="TIR_2"/>
    <property type="match status" value="1"/>
</dbReference>
<dbReference type="PROSITE" id="PS50104">
    <property type="entry name" value="TIR"/>
    <property type="match status" value="1"/>
</dbReference>
<dbReference type="SUPFAM" id="SSF52200">
    <property type="entry name" value="Toll/Interleukin receptor TIR domain"/>
    <property type="match status" value="1"/>
</dbReference>
<evidence type="ECO:0000259" key="1">
    <source>
        <dbReference type="PROSITE" id="PS50104"/>
    </source>
</evidence>
<dbReference type="Proteomes" id="UP001623348">
    <property type="component" value="Unassembled WGS sequence"/>
</dbReference>
<protein>
    <submittedName>
        <fullName evidence="2">Toll-like receptor 2 type-1</fullName>
    </submittedName>
</protein>
<gene>
    <name evidence="2" type="ORF">GRJ2_000203600</name>
</gene>
<comment type="caution">
    <text evidence="2">The sequence shown here is derived from an EMBL/GenBank/DDBJ whole genome shotgun (WGS) entry which is preliminary data.</text>
</comment>
<organism evidence="2 3">
    <name type="scientific">Grus japonensis</name>
    <name type="common">Japanese crane</name>
    <name type="synonym">Red-crowned crane</name>
    <dbReference type="NCBI Taxonomy" id="30415"/>
    <lineage>
        <taxon>Eukaryota</taxon>
        <taxon>Metazoa</taxon>
        <taxon>Chordata</taxon>
        <taxon>Craniata</taxon>
        <taxon>Vertebrata</taxon>
        <taxon>Euteleostomi</taxon>
        <taxon>Archelosauria</taxon>
        <taxon>Archosauria</taxon>
        <taxon>Dinosauria</taxon>
        <taxon>Saurischia</taxon>
        <taxon>Theropoda</taxon>
        <taxon>Coelurosauria</taxon>
        <taxon>Aves</taxon>
        <taxon>Neognathae</taxon>
        <taxon>Neoaves</taxon>
        <taxon>Gruiformes</taxon>
        <taxon>Gruidae</taxon>
        <taxon>Grus</taxon>
    </lineage>
</organism>
<keyword evidence="3" id="KW-1185">Reference proteome</keyword>
<feature type="domain" description="TIR" evidence="1">
    <location>
        <begin position="1"/>
        <end position="100"/>
    </location>
</feature>
<proteinExistence type="predicted"/>
<dbReference type="AlphaFoldDB" id="A0ABC9VXA7"/>
<name>A0ABC9VXA7_GRUJA</name>
<accession>A0ABC9VXA7</accession>
<dbReference type="InterPro" id="IPR000157">
    <property type="entry name" value="TIR_dom"/>
</dbReference>